<dbReference type="Proteomes" id="UP001500631">
    <property type="component" value="Unassembled WGS sequence"/>
</dbReference>
<dbReference type="PIRSF" id="PIRSF006305">
    <property type="entry name" value="Maf"/>
    <property type="match status" value="1"/>
</dbReference>
<keyword evidence="2 4" id="KW-0378">Hydrolase</keyword>
<comment type="caution">
    <text evidence="5">The sequence shown here is derived from an EMBL/GenBank/DDBJ whole genome shotgun (WGS) entry which is preliminary data.</text>
</comment>
<organism evidence="5 6">
    <name type="scientific">Wohlfahrtiimonas larvae</name>
    <dbReference type="NCBI Taxonomy" id="1157986"/>
    <lineage>
        <taxon>Bacteria</taxon>
        <taxon>Pseudomonadati</taxon>
        <taxon>Pseudomonadota</taxon>
        <taxon>Gammaproteobacteria</taxon>
        <taxon>Cardiobacteriales</taxon>
        <taxon>Ignatzschineriaceae</taxon>
        <taxon>Wohlfahrtiimonas</taxon>
    </lineage>
</organism>
<dbReference type="CDD" id="cd00555">
    <property type="entry name" value="Maf"/>
    <property type="match status" value="1"/>
</dbReference>
<keyword evidence="3 4" id="KW-0546">Nucleotide metabolism</keyword>
<feature type="site" description="Important for substrate specificity" evidence="4">
    <location>
        <position position="152"/>
    </location>
</feature>
<feature type="active site" description="Proton acceptor" evidence="4">
    <location>
        <position position="69"/>
    </location>
</feature>
<evidence type="ECO:0000256" key="3">
    <source>
        <dbReference type="ARBA" id="ARBA00023080"/>
    </source>
</evidence>
<evidence type="ECO:0000256" key="2">
    <source>
        <dbReference type="ARBA" id="ARBA00022801"/>
    </source>
</evidence>
<evidence type="ECO:0000313" key="5">
    <source>
        <dbReference type="EMBL" id="GAA5097951.1"/>
    </source>
</evidence>
<reference evidence="6" key="1">
    <citation type="journal article" date="2019" name="Int. J. Syst. Evol. Microbiol.">
        <title>The Global Catalogue of Microorganisms (GCM) 10K type strain sequencing project: providing services to taxonomists for standard genome sequencing and annotation.</title>
        <authorList>
            <consortium name="The Broad Institute Genomics Platform"/>
            <consortium name="The Broad Institute Genome Sequencing Center for Infectious Disease"/>
            <person name="Wu L."/>
            <person name="Ma J."/>
        </authorList>
    </citation>
    <scope>NUCLEOTIDE SEQUENCE [LARGE SCALE GENOMIC DNA]</scope>
    <source>
        <strain evidence="6">JCM 18424</strain>
    </source>
</reference>
<sequence length="194" mass="21439">MILLASKSPRRQELLRQIGIDYQVINTDIDESVLPNENPHDYVARMAHSKAIAAKLLLGNAQHPILTADTSVIKNDVILGKPEDYTDFCKMMAMLSGSTHQVLSAIAIQYLDQVIVKTSVSSVTFSQLPKTFIEAYWATHEPCDKAGGYAIQGLMARYIQKIEGSYSGIMGLPLFELSEALHEIGYNESSLTFS</sequence>
<comment type="cofactor">
    <cofactor evidence="1 4">
        <name>a divalent metal cation</name>
        <dbReference type="ChEBI" id="CHEBI:60240"/>
    </cofactor>
</comment>
<proteinExistence type="inferred from homology"/>
<dbReference type="Gene3D" id="3.90.950.10">
    <property type="match status" value="1"/>
</dbReference>
<comment type="similarity">
    <text evidence="4">Belongs to the Maf family. YhdE subfamily.</text>
</comment>
<comment type="caution">
    <text evidence="4">Lacks conserved residue(s) required for the propagation of feature annotation.</text>
</comment>
<comment type="subcellular location">
    <subcellularLocation>
        <location evidence="4">Cytoplasm</location>
    </subcellularLocation>
</comment>
<evidence type="ECO:0000313" key="6">
    <source>
        <dbReference type="Proteomes" id="UP001500631"/>
    </source>
</evidence>
<comment type="function">
    <text evidence="4">Nucleoside triphosphate pyrophosphatase that hydrolyzes dTTP and UTP. May have a dual role in cell division arrest and in preventing the incorporation of modified nucleotides into cellular nucleic acids.</text>
</comment>
<comment type="catalytic activity">
    <reaction evidence="4">
        <text>dTTP + H2O = dTMP + diphosphate + H(+)</text>
        <dbReference type="Rhea" id="RHEA:28534"/>
        <dbReference type="ChEBI" id="CHEBI:15377"/>
        <dbReference type="ChEBI" id="CHEBI:15378"/>
        <dbReference type="ChEBI" id="CHEBI:33019"/>
        <dbReference type="ChEBI" id="CHEBI:37568"/>
        <dbReference type="ChEBI" id="CHEBI:63528"/>
        <dbReference type="EC" id="3.6.1.9"/>
    </reaction>
</comment>
<feature type="site" description="Important for substrate specificity" evidence="4">
    <location>
        <position position="10"/>
    </location>
</feature>
<gene>
    <name evidence="5" type="ORF">GCM10023338_09830</name>
</gene>
<comment type="catalytic activity">
    <reaction evidence="4">
        <text>UTP + H2O = UMP + diphosphate + H(+)</text>
        <dbReference type="Rhea" id="RHEA:29395"/>
        <dbReference type="ChEBI" id="CHEBI:15377"/>
        <dbReference type="ChEBI" id="CHEBI:15378"/>
        <dbReference type="ChEBI" id="CHEBI:33019"/>
        <dbReference type="ChEBI" id="CHEBI:46398"/>
        <dbReference type="ChEBI" id="CHEBI:57865"/>
        <dbReference type="EC" id="3.6.1.9"/>
    </reaction>
</comment>
<dbReference type="EC" id="3.6.1.9" evidence="4"/>
<protein>
    <recommendedName>
        <fullName evidence="4">dTTP/UTP pyrophosphatase</fullName>
        <shortName evidence="4">dTTPase/UTPase</shortName>
        <ecNumber evidence="4">3.6.1.9</ecNumber>
    </recommendedName>
    <alternativeName>
        <fullName evidence="4">Nucleoside triphosphate pyrophosphatase</fullName>
    </alternativeName>
    <alternativeName>
        <fullName evidence="4">Nucleotide pyrophosphatase</fullName>
        <shortName evidence="4">Nucleotide PPase</shortName>
    </alternativeName>
</protein>
<accession>A0ABP9MND1</accession>
<dbReference type="SUPFAM" id="SSF52972">
    <property type="entry name" value="ITPase-like"/>
    <property type="match status" value="1"/>
</dbReference>
<evidence type="ECO:0000256" key="1">
    <source>
        <dbReference type="ARBA" id="ARBA00001968"/>
    </source>
</evidence>
<keyword evidence="4" id="KW-0963">Cytoplasm</keyword>
<dbReference type="InterPro" id="IPR003697">
    <property type="entry name" value="Maf-like"/>
</dbReference>
<dbReference type="RefSeq" id="WP_077925207.1">
    <property type="nucleotide sequence ID" value="NZ_BAABKE010000003.1"/>
</dbReference>
<dbReference type="PANTHER" id="PTHR43213:SF5">
    <property type="entry name" value="BIFUNCTIONAL DTTP_UTP PYROPHOSPHATASE_METHYLTRANSFERASE PROTEIN-RELATED"/>
    <property type="match status" value="1"/>
</dbReference>
<dbReference type="Pfam" id="PF02545">
    <property type="entry name" value="Maf"/>
    <property type="match status" value="1"/>
</dbReference>
<dbReference type="HAMAP" id="MF_00528">
    <property type="entry name" value="Maf"/>
    <property type="match status" value="1"/>
</dbReference>
<feature type="site" description="Important for substrate specificity" evidence="4">
    <location>
        <position position="70"/>
    </location>
</feature>
<name>A0ABP9MND1_9GAMM</name>
<dbReference type="InterPro" id="IPR029001">
    <property type="entry name" value="ITPase-like_fam"/>
</dbReference>
<keyword evidence="6" id="KW-1185">Reference proteome</keyword>
<dbReference type="EMBL" id="BAABKE010000003">
    <property type="protein sequence ID" value="GAA5097951.1"/>
    <property type="molecule type" value="Genomic_DNA"/>
</dbReference>
<dbReference type="PANTHER" id="PTHR43213">
    <property type="entry name" value="BIFUNCTIONAL DTTP/UTP PYROPHOSPHATASE/METHYLTRANSFERASE PROTEIN-RELATED"/>
    <property type="match status" value="1"/>
</dbReference>
<dbReference type="NCBIfam" id="TIGR00172">
    <property type="entry name" value="maf"/>
    <property type="match status" value="1"/>
</dbReference>
<evidence type="ECO:0000256" key="4">
    <source>
        <dbReference type="HAMAP-Rule" id="MF_00528"/>
    </source>
</evidence>